<organism evidence="2 3">
    <name type="scientific">Vitrella brassicaformis (strain CCMP3155)</name>
    <dbReference type="NCBI Taxonomy" id="1169540"/>
    <lineage>
        <taxon>Eukaryota</taxon>
        <taxon>Sar</taxon>
        <taxon>Alveolata</taxon>
        <taxon>Colpodellida</taxon>
        <taxon>Vitrellaceae</taxon>
        <taxon>Vitrella</taxon>
    </lineage>
</organism>
<protein>
    <submittedName>
        <fullName evidence="2">Uncharacterized protein</fullName>
    </submittedName>
</protein>
<dbReference type="Proteomes" id="UP000041254">
    <property type="component" value="Unassembled WGS sequence"/>
</dbReference>
<dbReference type="PhylomeDB" id="A0A0G4GKG2"/>
<evidence type="ECO:0000256" key="1">
    <source>
        <dbReference type="SAM" id="SignalP"/>
    </source>
</evidence>
<dbReference type="AlphaFoldDB" id="A0A0G4GKG2"/>
<evidence type="ECO:0000313" key="3">
    <source>
        <dbReference type="Proteomes" id="UP000041254"/>
    </source>
</evidence>
<keyword evidence="1" id="KW-0732">Signal</keyword>
<dbReference type="VEuPathDB" id="CryptoDB:Vbra_18110"/>
<keyword evidence="3" id="KW-1185">Reference proteome</keyword>
<gene>
    <name evidence="2" type="ORF">Vbra_18110</name>
</gene>
<evidence type="ECO:0000313" key="2">
    <source>
        <dbReference type="EMBL" id="CEM30522.1"/>
    </source>
</evidence>
<proteinExistence type="predicted"/>
<dbReference type="EMBL" id="CDMY01000698">
    <property type="protein sequence ID" value="CEM30522.1"/>
    <property type="molecule type" value="Genomic_DNA"/>
</dbReference>
<name>A0A0G4GKG2_VITBC</name>
<sequence length="245" mass="27977">MMVRVGLLLLLACGLAQCQLRKLQPADNGGEMIEMPIEQAQDLIKQAKIGSLMRGEEFASNGVRVSMYDNRLWTSTYDSPDEIQAGGRWDEGIARPVKRDRNNTVVLEEQERCDKIHNKRYRRRRVDSYTDIKDDNGNDEWTVKQGEWKTWNVRSRLSDATLEICKADGTSCKTSSDWTIVPAYRTNTWIKVTNSGAADAKYKVRVRCDNLLFRCSFRVKGYHNDNDGSKCIKVDEIDGPVNDMA</sequence>
<accession>A0A0G4GKG2</accession>
<feature type="chain" id="PRO_5005190831" evidence="1">
    <location>
        <begin position="19"/>
        <end position="245"/>
    </location>
</feature>
<dbReference type="InParanoid" id="A0A0G4GKG2"/>
<feature type="signal peptide" evidence="1">
    <location>
        <begin position="1"/>
        <end position="18"/>
    </location>
</feature>
<reference evidence="2 3" key="1">
    <citation type="submission" date="2014-11" db="EMBL/GenBank/DDBJ databases">
        <authorList>
            <person name="Zhu J."/>
            <person name="Qi W."/>
            <person name="Song R."/>
        </authorList>
    </citation>
    <scope>NUCLEOTIDE SEQUENCE [LARGE SCALE GENOMIC DNA]</scope>
</reference>